<evidence type="ECO:0000313" key="2">
    <source>
        <dbReference type="EMBL" id="MBX54327.1"/>
    </source>
</evidence>
<dbReference type="EMBL" id="GGEC01073843">
    <property type="protein sequence ID" value="MBX54327.1"/>
    <property type="molecule type" value="Transcribed_RNA"/>
</dbReference>
<keyword evidence="1" id="KW-1133">Transmembrane helix</keyword>
<dbReference type="AlphaFoldDB" id="A0A2P2PI20"/>
<keyword evidence="1" id="KW-0812">Transmembrane</keyword>
<sequence length="48" mass="5924">MVHRKRGLIIFECACKIFRQLFFILIFFFSIFQLSLVRYSFIKIFVML</sequence>
<proteinExistence type="predicted"/>
<organism evidence="2">
    <name type="scientific">Rhizophora mucronata</name>
    <name type="common">Asiatic mangrove</name>
    <dbReference type="NCBI Taxonomy" id="61149"/>
    <lineage>
        <taxon>Eukaryota</taxon>
        <taxon>Viridiplantae</taxon>
        <taxon>Streptophyta</taxon>
        <taxon>Embryophyta</taxon>
        <taxon>Tracheophyta</taxon>
        <taxon>Spermatophyta</taxon>
        <taxon>Magnoliopsida</taxon>
        <taxon>eudicotyledons</taxon>
        <taxon>Gunneridae</taxon>
        <taxon>Pentapetalae</taxon>
        <taxon>rosids</taxon>
        <taxon>fabids</taxon>
        <taxon>Malpighiales</taxon>
        <taxon>Rhizophoraceae</taxon>
        <taxon>Rhizophora</taxon>
    </lineage>
</organism>
<name>A0A2P2PI20_RHIMU</name>
<evidence type="ECO:0000256" key="1">
    <source>
        <dbReference type="SAM" id="Phobius"/>
    </source>
</evidence>
<feature type="transmembrane region" description="Helical" evidence="1">
    <location>
        <begin position="21"/>
        <end position="42"/>
    </location>
</feature>
<accession>A0A2P2PI20</accession>
<keyword evidence="1" id="KW-0472">Membrane</keyword>
<reference evidence="2" key="1">
    <citation type="submission" date="2018-02" db="EMBL/GenBank/DDBJ databases">
        <title>Rhizophora mucronata_Transcriptome.</title>
        <authorList>
            <person name="Meera S.P."/>
            <person name="Sreeshan A."/>
            <person name="Augustine A."/>
        </authorList>
    </citation>
    <scope>NUCLEOTIDE SEQUENCE</scope>
    <source>
        <tissue evidence="2">Leaf</tissue>
    </source>
</reference>
<protein>
    <submittedName>
        <fullName evidence="2">Uncharacterized protein</fullName>
    </submittedName>
</protein>